<evidence type="ECO:0000256" key="7">
    <source>
        <dbReference type="PIRSR" id="PIRSR602401-1"/>
    </source>
</evidence>
<keyword evidence="7 8" id="KW-0349">Heme</keyword>
<dbReference type="GO" id="GO:0006805">
    <property type="term" value="P:xenobiotic metabolic process"/>
    <property type="evidence" value="ECO:0007669"/>
    <property type="project" value="TreeGrafter"/>
</dbReference>
<dbReference type="PRINTS" id="PR00463">
    <property type="entry name" value="EP450I"/>
</dbReference>
<dbReference type="InterPro" id="IPR036396">
    <property type="entry name" value="Cyt_P450_sf"/>
</dbReference>
<dbReference type="GO" id="GO:0005737">
    <property type="term" value="C:cytoplasm"/>
    <property type="evidence" value="ECO:0007669"/>
    <property type="project" value="TreeGrafter"/>
</dbReference>
<keyword evidence="4 8" id="KW-0560">Oxidoreductase</keyword>
<evidence type="ECO:0000313" key="10">
    <source>
        <dbReference type="Proteomes" id="UP000192578"/>
    </source>
</evidence>
<accession>A0A1W0WLM6</accession>
<evidence type="ECO:0000256" key="6">
    <source>
        <dbReference type="ARBA" id="ARBA00023033"/>
    </source>
</evidence>
<evidence type="ECO:0000256" key="2">
    <source>
        <dbReference type="ARBA" id="ARBA00010617"/>
    </source>
</evidence>
<keyword evidence="3 7" id="KW-0479">Metal-binding</keyword>
<evidence type="ECO:0000256" key="5">
    <source>
        <dbReference type="ARBA" id="ARBA00023004"/>
    </source>
</evidence>
<dbReference type="InterPro" id="IPR050182">
    <property type="entry name" value="Cytochrome_P450_fam2"/>
</dbReference>
<evidence type="ECO:0000256" key="3">
    <source>
        <dbReference type="ARBA" id="ARBA00022723"/>
    </source>
</evidence>
<dbReference type="EMBL" id="MTYJ01000078">
    <property type="protein sequence ID" value="OQV16082.1"/>
    <property type="molecule type" value="Genomic_DNA"/>
</dbReference>
<proteinExistence type="inferred from homology"/>
<dbReference type="AlphaFoldDB" id="A0A1W0WLM6"/>
<keyword evidence="10" id="KW-1185">Reference proteome</keyword>
<comment type="similarity">
    <text evidence="2 8">Belongs to the cytochrome P450 family.</text>
</comment>
<keyword evidence="5 7" id="KW-0408">Iron</keyword>
<dbReference type="GO" id="GO:0008395">
    <property type="term" value="F:steroid hydroxylase activity"/>
    <property type="evidence" value="ECO:0007669"/>
    <property type="project" value="TreeGrafter"/>
</dbReference>
<reference evidence="10" key="1">
    <citation type="submission" date="2017-01" db="EMBL/GenBank/DDBJ databases">
        <title>Comparative genomics of anhydrobiosis in the tardigrade Hypsibius dujardini.</title>
        <authorList>
            <person name="Yoshida Y."/>
            <person name="Koutsovoulos G."/>
            <person name="Laetsch D."/>
            <person name="Stevens L."/>
            <person name="Kumar S."/>
            <person name="Horikawa D."/>
            <person name="Ishino K."/>
            <person name="Komine S."/>
            <person name="Tomita M."/>
            <person name="Blaxter M."/>
            <person name="Arakawa K."/>
        </authorList>
    </citation>
    <scope>NUCLEOTIDE SEQUENCE [LARGE SCALE GENOMIC DNA]</scope>
    <source>
        <strain evidence="10">Z151</strain>
    </source>
</reference>
<dbReference type="Proteomes" id="UP000192578">
    <property type="component" value="Unassembled WGS sequence"/>
</dbReference>
<gene>
    <name evidence="9" type="ORF">BV898_09718</name>
</gene>
<keyword evidence="6 8" id="KW-0503">Monooxygenase</keyword>
<dbReference type="SUPFAM" id="SSF48264">
    <property type="entry name" value="Cytochrome P450"/>
    <property type="match status" value="1"/>
</dbReference>
<comment type="caution">
    <text evidence="9">The sequence shown here is derived from an EMBL/GenBank/DDBJ whole genome shotgun (WGS) entry which is preliminary data.</text>
</comment>
<dbReference type="FunFam" id="1.10.630.10:FF:000036">
    <property type="entry name" value="CYtochrome P450 family"/>
    <property type="match status" value="1"/>
</dbReference>
<feature type="binding site" description="axial binding residue" evidence="7">
    <location>
        <position position="437"/>
    </location>
    <ligand>
        <name>heme</name>
        <dbReference type="ChEBI" id="CHEBI:30413"/>
    </ligand>
    <ligandPart>
        <name>Fe</name>
        <dbReference type="ChEBI" id="CHEBI:18248"/>
    </ligandPart>
</feature>
<dbReference type="Pfam" id="PF00067">
    <property type="entry name" value="p450"/>
    <property type="match status" value="1"/>
</dbReference>
<evidence type="ECO:0000256" key="8">
    <source>
        <dbReference type="RuleBase" id="RU000461"/>
    </source>
</evidence>
<name>A0A1W0WLM6_HYPEX</name>
<dbReference type="PROSITE" id="PS00086">
    <property type="entry name" value="CYTOCHROME_P450"/>
    <property type="match status" value="1"/>
</dbReference>
<comment type="cofactor">
    <cofactor evidence="1 7">
        <name>heme</name>
        <dbReference type="ChEBI" id="CHEBI:30413"/>
    </cofactor>
</comment>
<dbReference type="GO" id="GO:0020037">
    <property type="term" value="F:heme binding"/>
    <property type="evidence" value="ECO:0007669"/>
    <property type="project" value="InterPro"/>
</dbReference>
<dbReference type="PANTHER" id="PTHR24300:SF403">
    <property type="entry name" value="CYTOCHROME P450 306A1"/>
    <property type="match status" value="1"/>
</dbReference>
<evidence type="ECO:0000256" key="1">
    <source>
        <dbReference type="ARBA" id="ARBA00001971"/>
    </source>
</evidence>
<organism evidence="9 10">
    <name type="scientific">Hypsibius exemplaris</name>
    <name type="common">Freshwater tardigrade</name>
    <dbReference type="NCBI Taxonomy" id="2072580"/>
    <lineage>
        <taxon>Eukaryota</taxon>
        <taxon>Metazoa</taxon>
        <taxon>Ecdysozoa</taxon>
        <taxon>Tardigrada</taxon>
        <taxon>Eutardigrada</taxon>
        <taxon>Parachela</taxon>
        <taxon>Hypsibioidea</taxon>
        <taxon>Hypsibiidae</taxon>
        <taxon>Hypsibius</taxon>
    </lineage>
</organism>
<dbReference type="InterPro" id="IPR001128">
    <property type="entry name" value="Cyt_P450"/>
</dbReference>
<evidence type="ECO:0000256" key="4">
    <source>
        <dbReference type="ARBA" id="ARBA00023002"/>
    </source>
</evidence>
<dbReference type="PANTHER" id="PTHR24300">
    <property type="entry name" value="CYTOCHROME P450 508A4-RELATED"/>
    <property type="match status" value="1"/>
</dbReference>
<dbReference type="GO" id="GO:0016712">
    <property type="term" value="F:oxidoreductase activity, acting on paired donors, with incorporation or reduction of molecular oxygen, reduced flavin or flavoprotein as one donor, and incorporation of one atom of oxygen"/>
    <property type="evidence" value="ECO:0007669"/>
    <property type="project" value="TreeGrafter"/>
</dbReference>
<dbReference type="InterPro" id="IPR002401">
    <property type="entry name" value="Cyt_P450_E_grp-I"/>
</dbReference>
<protein>
    <submittedName>
        <fullName evidence="9">Cytochrome P450 2J6</fullName>
    </submittedName>
</protein>
<dbReference type="InterPro" id="IPR017972">
    <property type="entry name" value="Cyt_P450_CS"/>
</dbReference>
<evidence type="ECO:0000313" key="9">
    <source>
        <dbReference type="EMBL" id="OQV16082.1"/>
    </source>
</evidence>
<dbReference type="Gene3D" id="1.10.630.10">
    <property type="entry name" value="Cytochrome P450"/>
    <property type="match status" value="1"/>
</dbReference>
<sequence>MLGSLLVVTGVIVLSYIWWKNLRPRNFPPGPQGIPFLGNLPSLGATPAVKLLEWKCKYGDVFGWYNGRQPVVVLSDFNTIRRVLGEDSASGRINKRAFRNNHTSIPIGIGLLWSEGELWRTHRRFALSTLRSLGMGRNWMEDSIIMEVEGFCQALRETNRKPFDPKVHLTNSVSNVICALIFGKRFELTDPKFSKLTSLIADNLSLVRMEFLVRVLPFLMWFPNQVRGQIFKARQNETLIAEFMKARVREQDGIGGKQAVGYVSAYRKEQELQRTDGVENPLFTEIQLVGSLYDLFTAGTESTATTVRWTMVFMIENPEIMLKVQREIDETMGQKSVLTTAVRASLPYTEAVILEVQRCANVFPLSVPHRTRDDVQIDGYTIPKDTLILPNLASIHRDERWWKNPETFNPSRFLDEDGKLTRPNDAFAPFGIGKRACLGESLARTELFLFVANLLRCFTLELPEGKTLSHKDYHSSIVDSPLPFELIFLPRF</sequence>
<dbReference type="PRINTS" id="PR00385">
    <property type="entry name" value="P450"/>
</dbReference>
<dbReference type="GO" id="GO:0006082">
    <property type="term" value="P:organic acid metabolic process"/>
    <property type="evidence" value="ECO:0007669"/>
    <property type="project" value="TreeGrafter"/>
</dbReference>
<dbReference type="OrthoDB" id="2789670at2759"/>
<dbReference type="GO" id="GO:0005506">
    <property type="term" value="F:iron ion binding"/>
    <property type="evidence" value="ECO:0007669"/>
    <property type="project" value="InterPro"/>
</dbReference>